<keyword evidence="2" id="KW-0963">Cytoplasm</keyword>
<dbReference type="InterPro" id="IPR046769">
    <property type="entry name" value="DOCKER_Lobe_A"/>
</dbReference>
<dbReference type="GO" id="GO:0005085">
    <property type="term" value="F:guanyl-nucleotide exchange factor activity"/>
    <property type="evidence" value="ECO:0007669"/>
    <property type="project" value="UniProtKB-KW"/>
</dbReference>
<evidence type="ECO:0000256" key="2">
    <source>
        <dbReference type="ARBA" id="ARBA00022490"/>
    </source>
</evidence>
<dbReference type="Gene3D" id="1.20.1270.350">
    <property type="entry name" value="Dedicator of cytokinesis N-terminal subdomain"/>
    <property type="match status" value="1"/>
</dbReference>
<evidence type="ECO:0000313" key="10">
    <source>
        <dbReference type="Proteomes" id="UP000245946"/>
    </source>
</evidence>
<dbReference type="Proteomes" id="UP000245946">
    <property type="component" value="Unassembled WGS sequence"/>
</dbReference>
<comment type="subcellular location">
    <subcellularLocation>
        <location evidence="1">Cytoplasm</location>
    </subcellularLocation>
</comment>
<feature type="region of interest" description="Disordered" evidence="6">
    <location>
        <begin position="562"/>
        <end position="585"/>
    </location>
</feature>
<accession>A0A316ZA23</accession>
<keyword evidence="4" id="KW-0344">Guanine-nucleotide releasing factor</keyword>
<dbReference type="InterPro" id="IPR027357">
    <property type="entry name" value="DOCKER_dom"/>
</dbReference>
<feature type="compositionally biased region" description="Low complexity" evidence="6">
    <location>
        <begin position="2213"/>
        <end position="2230"/>
    </location>
</feature>
<comment type="similarity">
    <text evidence="5">Belongs to the DOCK family.</text>
</comment>
<dbReference type="Gene3D" id="1.20.58.740">
    <property type="match status" value="1"/>
</dbReference>
<dbReference type="InterPro" id="IPR032376">
    <property type="entry name" value="DOCK_N"/>
</dbReference>
<dbReference type="STRING" id="58919.A0A316ZA23"/>
<feature type="region of interest" description="Disordered" evidence="6">
    <location>
        <begin position="2143"/>
        <end position="2265"/>
    </location>
</feature>
<dbReference type="PANTHER" id="PTHR45653:SF10">
    <property type="entry name" value="MYOBLAST CITY, ISOFORM B"/>
    <property type="match status" value="1"/>
</dbReference>
<dbReference type="CDD" id="cd08679">
    <property type="entry name" value="C2_DOCK180_related"/>
    <property type="match status" value="1"/>
</dbReference>
<dbReference type="EMBL" id="KZ819293">
    <property type="protein sequence ID" value="PWN97864.1"/>
    <property type="molecule type" value="Genomic_DNA"/>
</dbReference>
<feature type="domain" description="C2 DOCK-type" evidence="7">
    <location>
        <begin position="701"/>
        <end position="916"/>
    </location>
</feature>
<dbReference type="InterPro" id="IPR056372">
    <property type="entry name" value="TPR_DOCK"/>
</dbReference>
<dbReference type="PROSITE" id="PS51650">
    <property type="entry name" value="C2_DOCK"/>
    <property type="match status" value="1"/>
</dbReference>
<dbReference type="InterPro" id="IPR043161">
    <property type="entry name" value="DOCK_C_lobe_A"/>
</dbReference>
<feature type="compositionally biased region" description="Polar residues" evidence="6">
    <location>
        <begin position="807"/>
        <end position="828"/>
    </location>
</feature>
<dbReference type="Gene3D" id="2.60.40.150">
    <property type="entry name" value="C2 domain"/>
    <property type="match status" value="1"/>
</dbReference>
<dbReference type="Gene3D" id="1.25.40.410">
    <property type="match status" value="1"/>
</dbReference>
<dbReference type="GO" id="GO:0005737">
    <property type="term" value="C:cytoplasm"/>
    <property type="evidence" value="ECO:0007669"/>
    <property type="project" value="UniProtKB-SubCell"/>
</dbReference>
<dbReference type="InterPro" id="IPR035892">
    <property type="entry name" value="C2_domain_sf"/>
</dbReference>
<dbReference type="Pfam" id="PF23554">
    <property type="entry name" value="TPR_DOCK"/>
    <property type="match status" value="2"/>
</dbReference>
<keyword evidence="10" id="KW-1185">Reference proteome</keyword>
<reference evidence="9 10" key="1">
    <citation type="journal article" date="2018" name="Mol. Biol. Evol.">
        <title>Broad Genomic Sampling Reveals a Smut Pathogenic Ancestry of the Fungal Clade Ustilaginomycotina.</title>
        <authorList>
            <person name="Kijpornyongpan T."/>
            <person name="Mondo S.J."/>
            <person name="Barry K."/>
            <person name="Sandor L."/>
            <person name="Lee J."/>
            <person name="Lipzen A."/>
            <person name="Pangilinan J."/>
            <person name="LaButti K."/>
            <person name="Hainaut M."/>
            <person name="Henrissat B."/>
            <person name="Grigoriev I.V."/>
            <person name="Spatafora J.W."/>
            <person name="Aime M.C."/>
        </authorList>
    </citation>
    <scope>NUCLEOTIDE SEQUENCE [LARGE SCALE GENOMIC DNA]</scope>
    <source>
        <strain evidence="9 10">MCA 4186</strain>
    </source>
</reference>
<evidence type="ECO:0000256" key="6">
    <source>
        <dbReference type="SAM" id="MobiDB-lite"/>
    </source>
</evidence>
<dbReference type="GO" id="GO:0005886">
    <property type="term" value="C:plasma membrane"/>
    <property type="evidence" value="ECO:0007669"/>
    <property type="project" value="TreeGrafter"/>
</dbReference>
<sequence length="2265" mass="248985">MAAVASPSALAAAPSAYRRWEPLAKILYGFCISPFAPELEQLELPAELLDEGSHASLAAIQAHLIGLEVGDEVYVFEQLGHSDVAWFRGYVVSSTRVPMPATSTSSRSEYSTFPGSQARGGAALVEEPQVYVGIFPAVHVHIREHLDDAELRLQEVHARAVEQGVVGATAPPPGSKLAGQKHMETLHEEDEGAASAPNSPIGPAQARAQANRSPFRLQEPLDAPGEAEVERPPPPLPSLKCGDETASGSDEPLVDEIACALREWSSLMYVYLGRRDYVLFNAVKEHIEVLHAARRQLLAQTLSVEEVAKLRRECVARLVKGNVAQGLDVIVRHPGRGGLVDVDFTGKESDPESWVSGIRLFALQASLAYVDQLDAASSGGSAQGGLEISASNAFGITAPSTTSAGVLGAPSSFAGALSVTGKRSAGNRQSTMSGPPRARASLLDPGRLDEQVESGVKYFHVYLDVRAFVASPCAPGETAELYFSLYNKAEARFLTEEFCVVLNHQGVPAPESEGRIGKMRTLFTDLSPNDMQDLNVVCRIVRNGAMRLGAAADVGRETATTSLPDIDTESDGLRGGAPGFRPSRMAGDRTFRRPFGCAALELGQDHKFQTDVASSSPMREHVMPIFCPYNEAAFSTLHQDIIASRIKEFEKSSRAELLAVNVKVLHGETATLLRENPSLLQDAPLTARLGFPDVVFPGDTRNEAYVKLWSGEFFPTSTKIPGGSTQKNIQVSAEIRTRDGSVLERVISRGAGEALVTQFDSTVFYHQNAPTWGELLKLELPREVMESCHMFFTFRHRSSKEEKGLPTVSSPTRESANGGTSSFAGSSNSGPAVVNAPFAYAYLPLFEANAAFIPDGSHTLLLWRSSRPAQHLSPELYFTLPPTIAPGRSLSDLVPASLASVIQPLRDTMTLRTFLVSTRYTQNEVLLKLLHWEKVLTQDLDELKSVLVKFTFVGEVEIVKFLRDIFDALFAIVVSPKNGDGELDDLVFNALVTVLGIVQDRRFNNFRATLDIYIEQHFHSQTAYTRLMASMSRLLADPSRTDTSKDLRAAIKVWPYLFKFIVRSRQNQEQGKDDRVISTPGGAVSDHFETSFKRDLENLLRSINRLMSATKPASIVGTQTLALQHFAGILPFLARVFPADELVRIETAFADSLFITKGRMVVWKLLHVLHVIGTEIFDDLNSRSQLVPSIIRWVRPHLGRYEEAGGAGDHEGARDAARVAWIEGARLAVTIIAVVLDRLQVSLAEGRKAGASSAAAVRQEQDNVDYILSTMPALLETYRELSSAEVASTLERHRSPSTLASAVPVMFPSSYPFPLIAKRPAGIPSSAGTRSSRRRNKPASYGFLNCGLGEIAAVLTVLVMLSPRRHLASFLDEQLDLEGPETLAVFLGNFFSVATSILLNEAYPSTWLNVNILAHQMVLKIADPLAALMVRDFIPAADQSHTFNTALWRGGLNMLLTLLSSEQLIIEQFKPQRRRAVWRLAGDIRGEGAQIFAKLWNSIGWPDSPGNAASSESANGEASTLNTGGFQVQFVPSLVEPVLELCLSHHDELRTCAVRVLATMITSEWHLNGDFSVIEAEIIDKLDVLFVTDTQGDEISRAFFIGQLRSLFESPLVDEKLREQVLACLVSVNRFLDLLLSVRSLPSEEGFEDDRVAGTLKLLGFLRQANRVTAFSTHVLRLVNLHLENHNYVEAALTLKLHADLHSWDMDSYVEPIPDLDLPRQSHFARKETLYMLILDYLGKGSAWEISIDICRELVHQYEYRSVDYTRLADVLRLQASLYEYIATVERTYPSYFRVAYYGEQWPASLQGKMFVYRGQDWEKFGAFCERLHQKHPKATLIKSNVTPDDSVRFGDDMYLQITALQPEPDRTKDVFTNAEVPPIIRAYFEHNTTDLFSYARPMRKLADGSLAPPTSTSADPSQLWVEKTYLRCEDQFPTVLRRSHVAEAWSVELSPLQNAIDDAVSKTKELETLEKKYAAIYRVGSSGKGANTNRLSMALNGAVDAPVNGGIPMYKRAFFSPSFVSQNSDKEELIHGLRDAIDAQAVVIHRCIRLHERMCPAEMRPFHETLERFFTQNFSEEIARLELDMSRTSDDAYRASIGSKSMSVDGPATSLAPVGMHGLLLDQNPSHTYALDANSRLQRRPYEPEGHSLQSPLQRHISSLSKQPQPMRKQLSDAAQANGVEQSRTAAGESGIGGAPIQSLPSGGLDAGASDSLLAPRSAAGAPSSGASRYEASILTENGTAQPQPALQRQPSRFSRLLGKSAKR</sequence>
<dbReference type="InterPro" id="IPR046773">
    <property type="entry name" value="DOCKER_Lobe_C"/>
</dbReference>
<evidence type="ECO:0000256" key="4">
    <source>
        <dbReference type="ARBA" id="ARBA00022658"/>
    </source>
</evidence>
<dbReference type="InterPro" id="IPR042455">
    <property type="entry name" value="DOCK_N_sub1"/>
</dbReference>
<dbReference type="RefSeq" id="XP_025598143.1">
    <property type="nucleotide sequence ID" value="XM_025745258.1"/>
</dbReference>
<feature type="region of interest" description="Disordered" evidence="6">
    <location>
        <begin position="164"/>
        <end position="211"/>
    </location>
</feature>
<dbReference type="PANTHER" id="PTHR45653">
    <property type="entry name" value="DEDICATOR OF CYTOKINESIS"/>
    <property type="match status" value="1"/>
</dbReference>
<dbReference type="InterPro" id="IPR043162">
    <property type="entry name" value="DOCK_C_lobe_C"/>
</dbReference>
<protein>
    <recommendedName>
        <fullName evidence="11">Dedicator of cytokinesis protein 3</fullName>
    </recommendedName>
</protein>
<feature type="region of interest" description="Disordered" evidence="6">
    <location>
        <begin position="420"/>
        <end position="442"/>
    </location>
</feature>
<feature type="compositionally biased region" description="Polar residues" evidence="6">
    <location>
        <begin position="2174"/>
        <end position="2186"/>
    </location>
</feature>
<feature type="compositionally biased region" description="Polar residues" evidence="6">
    <location>
        <begin position="2149"/>
        <end position="2165"/>
    </location>
</feature>
<dbReference type="Pfam" id="PF20421">
    <property type="entry name" value="DHR-2_Lobe_C"/>
    <property type="match status" value="1"/>
</dbReference>
<keyword evidence="3" id="KW-0597">Phosphoprotein</keyword>
<dbReference type="Pfam" id="PF14429">
    <property type="entry name" value="DOCK-C2"/>
    <property type="match status" value="1"/>
</dbReference>
<feature type="region of interest" description="Disordered" evidence="6">
    <location>
        <begin position="802"/>
        <end position="828"/>
    </location>
</feature>
<dbReference type="InterPro" id="IPR027007">
    <property type="entry name" value="C2_DOCK-type_domain"/>
</dbReference>
<dbReference type="GO" id="GO:0031267">
    <property type="term" value="F:small GTPase binding"/>
    <property type="evidence" value="ECO:0007669"/>
    <property type="project" value="TreeGrafter"/>
</dbReference>
<dbReference type="PROSITE" id="PS51651">
    <property type="entry name" value="DOCKER"/>
    <property type="match status" value="1"/>
</dbReference>
<evidence type="ECO:0000256" key="1">
    <source>
        <dbReference type="ARBA" id="ARBA00004496"/>
    </source>
</evidence>
<evidence type="ECO:0000256" key="5">
    <source>
        <dbReference type="PROSITE-ProRule" id="PRU00983"/>
    </source>
</evidence>
<dbReference type="OrthoDB" id="18896at2759"/>
<name>A0A316ZA23_9BASI</name>
<evidence type="ECO:0000259" key="7">
    <source>
        <dbReference type="PROSITE" id="PS51650"/>
    </source>
</evidence>
<feature type="region of interest" description="Disordered" evidence="6">
    <location>
        <begin position="223"/>
        <end position="250"/>
    </location>
</feature>
<feature type="domain" description="DOCKER" evidence="8">
    <location>
        <begin position="1662"/>
        <end position="2087"/>
    </location>
</feature>
<dbReference type="InterPro" id="IPR026791">
    <property type="entry name" value="DOCK"/>
</dbReference>
<organism evidence="9 10">
    <name type="scientific">Tilletiopsis washingtonensis</name>
    <dbReference type="NCBI Taxonomy" id="58919"/>
    <lineage>
        <taxon>Eukaryota</taxon>
        <taxon>Fungi</taxon>
        <taxon>Dikarya</taxon>
        <taxon>Basidiomycota</taxon>
        <taxon>Ustilaginomycotina</taxon>
        <taxon>Exobasidiomycetes</taxon>
        <taxon>Entylomatales</taxon>
        <taxon>Entylomatales incertae sedis</taxon>
        <taxon>Tilletiopsis</taxon>
    </lineage>
</organism>
<dbReference type="GeneID" id="37272802"/>
<dbReference type="Pfam" id="PF16172">
    <property type="entry name" value="DOCK_N"/>
    <property type="match status" value="1"/>
</dbReference>
<evidence type="ECO:0000259" key="8">
    <source>
        <dbReference type="PROSITE" id="PS51651"/>
    </source>
</evidence>
<dbReference type="CDD" id="cd11684">
    <property type="entry name" value="DHR2_DOCK"/>
    <property type="match status" value="1"/>
</dbReference>
<evidence type="ECO:0000256" key="3">
    <source>
        <dbReference type="ARBA" id="ARBA00022553"/>
    </source>
</evidence>
<proteinExistence type="inferred from homology"/>
<gene>
    <name evidence="9" type="ORF">FA09DRAFT_360681</name>
</gene>
<feature type="compositionally biased region" description="Polar residues" evidence="6">
    <location>
        <begin position="2236"/>
        <end position="2254"/>
    </location>
</feature>
<dbReference type="Pfam" id="PF06920">
    <property type="entry name" value="DHR-2_Lobe_A"/>
    <property type="match status" value="1"/>
</dbReference>
<evidence type="ECO:0000313" key="9">
    <source>
        <dbReference type="EMBL" id="PWN97864.1"/>
    </source>
</evidence>
<evidence type="ECO:0008006" key="11">
    <source>
        <dbReference type="Google" id="ProtNLM"/>
    </source>
</evidence>
<dbReference type="GO" id="GO:0007264">
    <property type="term" value="P:small GTPase-mediated signal transduction"/>
    <property type="evidence" value="ECO:0007669"/>
    <property type="project" value="InterPro"/>
</dbReference>